<evidence type="ECO:0000256" key="1">
    <source>
        <dbReference type="SAM" id="Coils"/>
    </source>
</evidence>
<dbReference type="EMBL" id="JAPJDA010000036">
    <property type="protein sequence ID" value="MCX2839755.1"/>
    <property type="molecule type" value="Genomic_DNA"/>
</dbReference>
<evidence type="ECO:0000313" key="3">
    <source>
        <dbReference type="Proteomes" id="UP001148482"/>
    </source>
</evidence>
<dbReference type="RefSeq" id="WP_266071167.1">
    <property type="nucleotide sequence ID" value="NZ_JAPJDA010000036.1"/>
</dbReference>
<proteinExistence type="predicted"/>
<keyword evidence="1" id="KW-0175">Coiled coil</keyword>
<sequence>MNRNTSKPFSANEKEIERLLKENRRWKERLTFFKGEITFLNLYLSAEIFQKDVPNLYERLQLFYDDLQNIKLECLDLTTQVHNHRYDIEGILECEDISCEVFYHQEHLKLKQKVLDFAKKFRKFKSEIYSYTGPLLRRTSNEH</sequence>
<keyword evidence="3" id="KW-1185">Reference proteome</keyword>
<comment type="caution">
    <text evidence="2">The sequence shown here is derived from an EMBL/GenBank/DDBJ whole genome shotgun (WGS) entry which is preliminary data.</text>
</comment>
<dbReference type="Proteomes" id="UP001148482">
    <property type="component" value="Unassembled WGS sequence"/>
</dbReference>
<name>A0A9X3CZU6_9FLAO</name>
<protein>
    <submittedName>
        <fullName evidence="2">Uncharacterized protein</fullName>
    </submittedName>
</protein>
<organism evidence="2 3">
    <name type="scientific">Salinimicrobium profundisediminis</name>
    <dbReference type="NCBI Taxonomy" id="2994553"/>
    <lineage>
        <taxon>Bacteria</taxon>
        <taxon>Pseudomonadati</taxon>
        <taxon>Bacteroidota</taxon>
        <taxon>Flavobacteriia</taxon>
        <taxon>Flavobacteriales</taxon>
        <taxon>Flavobacteriaceae</taxon>
        <taxon>Salinimicrobium</taxon>
    </lineage>
</organism>
<dbReference type="AlphaFoldDB" id="A0A9X3CZU6"/>
<gene>
    <name evidence="2" type="ORF">OQ279_16540</name>
</gene>
<accession>A0A9X3CZU6</accession>
<feature type="coiled-coil region" evidence="1">
    <location>
        <begin position="9"/>
        <end position="36"/>
    </location>
</feature>
<evidence type="ECO:0000313" key="2">
    <source>
        <dbReference type="EMBL" id="MCX2839755.1"/>
    </source>
</evidence>
<reference evidence="2" key="1">
    <citation type="submission" date="2022-11" db="EMBL/GenBank/DDBJ databases">
        <title>Salinimicrobium profundisediminis sp. nov., isolated from deep-sea sediment of the Mariana Trench.</title>
        <authorList>
            <person name="Fu H."/>
        </authorList>
    </citation>
    <scope>NUCLEOTIDE SEQUENCE</scope>
    <source>
        <strain evidence="2">MT39</strain>
    </source>
</reference>